<keyword evidence="7" id="KW-1278">Translocase</keyword>
<evidence type="ECO:0000256" key="1">
    <source>
        <dbReference type="ARBA" id="ARBA00004496"/>
    </source>
</evidence>
<comment type="catalytic activity">
    <reaction evidence="10">
        <text>ATP + H2O + cellular proteinSide 1 = ADP + phosphate + cellular proteinSide 2.</text>
        <dbReference type="EC" id="7.4.2.8"/>
    </reaction>
</comment>
<dbReference type="Pfam" id="PF02874">
    <property type="entry name" value="ATP-synt_ab_N"/>
    <property type="match status" value="1"/>
</dbReference>
<dbReference type="SMART" id="SM00382">
    <property type="entry name" value="AAA"/>
    <property type="match status" value="1"/>
</dbReference>
<dbReference type="InterPro" id="IPR000194">
    <property type="entry name" value="ATPase_F1/V1/A1_a/bsu_nucl-bd"/>
</dbReference>
<dbReference type="PANTHER" id="PTHR15184">
    <property type="entry name" value="ATP SYNTHASE"/>
    <property type="match status" value="1"/>
</dbReference>
<dbReference type="InterPro" id="IPR003593">
    <property type="entry name" value="AAA+_ATPase"/>
</dbReference>
<evidence type="ECO:0000256" key="8">
    <source>
        <dbReference type="ARBA" id="ARBA00023136"/>
    </source>
</evidence>
<evidence type="ECO:0000256" key="10">
    <source>
        <dbReference type="ARBA" id="ARBA00034006"/>
    </source>
</evidence>
<dbReference type="InterPro" id="IPR040627">
    <property type="entry name" value="T3SS_ATPase_C"/>
</dbReference>
<dbReference type="InterPro" id="IPR050053">
    <property type="entry name" value="ATPase_alpha/beta_chains"/>
</dbReference>
<dbReference type="PANTHER" id="PTHR15184:SF9">
    <property type="entry name" value="SPI-1 TYPE 3 SECRETION SYSTEM ATPASE"/>
    <property type="match status" value="1"/>
</dbReference>
<keyword evidence="6" id="KW-0653">Protein transport</keyword>
<dbReference type="Pfam" id="PF00006">
    <property type="entry name" value="ATP-synt_ab"/>
    <property type="match status" value="1"/>
</dbReference>
<dbReference type="AlphaFoldDB" id="A0A2N7VTD8"/>
<dbReference type="InterPro" id="IPR004100">
    <property type="entry name" value="ATPase_F1/V1/A1_a/bsu_N"/>
</dbReference>
<evidence type="ECO:0000256" key="4">
    <source>
        <dbReference type="ARBA" id="ARBA00022741"/>
    </source>
</evidence>
<keyword evidence="9" id="KW-0139">CF(1)</keyword>
<keyword evidence="2" id="KW-0813">Transport</keyword>
<comment type="caution">
    <text evidence="12">The sequence shown here is derived from an EMBL/GenBank/DDBJ whole genome shotgun (WGS) entry which is preliminary data.</text>
</comment>
<dbReference type="Proteomes" id="UP000235616">
    <property type="component" value="Unassembled WGS sequence"/>
</dbReference>
<evidence type="ECO:0000256" key="7">
    <source>
        <dbReference type="ARBA" id="ARBA00022967"/>
    </source>
</evidence>
<evidence type="ECO:0000256" key="9">
    <source>
        <dbReference type="ARBA" id="ARBA00023196"/>
    </source>
</evidence>
<dbReference type="GO" id="GO:0016887">
    <property type="term" value="F:ATP hydrolysis activity"/>
    <property type="evidence" value="ECO:0007669"/>
    <property type="project" value="InterPro"/>
</dbReference>
<evidence type="ECO:0000256" key="2">
    <source>
        <dbReference type="ARBA" id="ARBA00022448"/>
    </source>
</evidence>
<evidence type="ECO:0000313" key="12">
    <source>
        <dbReference type="EMBL" id="PMS20421.1"/>
    </source>
</evidence>
<keyword evidence="9" id="KW-0066">ATP synthesis</keyword>
<dbReference type="GO" id="GO:0030254">
    <property type="term" value="P:protein secretion by the type III secretion system"/>
    <property type="evidence" value="ECO:0007669"/>
    <property type="project" value="InterPro"/>
</dbReference>
<dbReference type="InterPro" id="IPR005714">
    <property type="entry name" value="ATPase_T3SS_FliI/YscN"/>
</dbReference>
<keyword evidence="5" id="KW-0067">ATP-binding</keyword>
<organism evidence="12 13">
    <name type="scientific">Trinickia dabaoshanensis</name>
    <dbReference type="NCBI Taxonomy" id="564714"/>
    <lineage>
        <taxon>Bacteria</taxon>
        <taxon>Pseudomonadati</taxon>
        <taxon>Pseudomonadota</taxon>
        <taxon>Betaproteobacteria</taxon>
        <taxon>Burkholderiales</taxon>
        <taxon>Burkholderiaceae</taxon>
        <taxon>Trinickia</taxon>
    </lineage>
</organism>
<dbReference type="OrthoDB" id="9803053at2"/>
<reference evidence="12 13" key="1">
    <citation type="submission" date="2018-01" db="EMBL/GenBank/DDBJ databases">
        <title>Whole genome analyses suggest that Burkholderia sensu lato contains two further novel genera in the rhizoxinica-symbiotica group Mycetohabitans gen. nov., and Trinickia gen. nov.: implications for the evolution of diazotrophy and nodulation in the Burkholderiaceae.</title>
        <authorList>
            <person name="Estrada-de los Santos P."/>
            <person name="Palmer M."/>
            <person name="Chavez-Ramirez B."/>
            <person name="Beukes C."/>
            <person name="Steenkamp E.T."/>
            <person name="Hirsch A.M."/>
            <person name="Manyaka P."/>
            <person name="Maluk M."/>
            <person name="Lafos M."/>
            <person name="Crook M."/>
            <person name="Gross E."/>
            <person name="Simon M.F."/>
            <person name="Bueno dos Reis Junior F."/>
            <person name="Poole P.S."/>
            <person name="Venter S.N."/>
            <person name="James E.K."/>
        </authorList>
    </citation>
    <scope>NUCLEOTIDE SEQUENCE [LARGE SCALE GENOMIC DNA]</scope>
    <source>
        <strain evidence="12 13">GIMN1.004</strain>
    </source>
</reference>
<dbReference type="GO" id="GO:0045259">
    <property type="term" value="C:proton-transporting ATP synthase complex"/>
    <property type="evidence" value="ECO:0007669"/>
    <property type="project" value="UniProtKB-KW"/>
</dbReference>
<dbReference type="GO" id="GO:0005737">
    <property type="term" value="C:cytoplasm"/>
    <property type="evidence" value="ECO:0007669"/>
    <property type="project" value="UniProtKB-SubCell"/>
</dbReference>
<keyword evidence="3" id="KW-0963">Cytoplasm</keyword>
<dbReference type="GO" id="GO:0008564">
    <property type="term" value="F:protein-exporting ATPase activity"/>
    <property type="evidence" value="ECO:0007669"/>
    <property type="project" value="UniProtKB-EC"/>
</dbReference>
<dbReference type="EMBL" id="PNYA01000008">
    <property type="protein sequence ID" value="PMS20421.1"/>
    <property type="molecule type" value="Genomic_DNA"/>
</dbReference>
<dbReference type="Pfam" id="PF18269">
    <property type="entry name" value="T3SS_ATPase_C"/>
    <property type="match status" value="1"/>
</dbReference>
<proteinExistence type="predicted"/>
<dbReference type="SUPFAM" id="SSF52540">
    <property type="entry name" value="P-loop containing nucleoside triphosphate hydrolases"/>
    <property type="match status" value="1"/>
</dbReference>
<protein>
    <submittedName>
        <fullName evidence="12">Flagellum-specific ATP synthase FliI</fullName>
    </submittedName>
</protein>
<evidence type="ECO:0000259" key="11">
    <source>
        <dbReference type="SMART" id="SM00382"/>
    </source>
</evidence>
<keyword evidence="8" id="KW-0472">Membrane</keyword>
<evidence type="ECO:0000256" key="5">
    <source>
        <dbReference type="ARBA" id="ARBA00022840"/>
    </source>
</evidence>
<keyword evidence="4" id="KW-0547">Nucleotide-binding</keyword>
<evidence type="ECO:0000313" key="13">
    <source>
        <dbReference type="Proteomes" id="UP000235616"/>
    </source>
</evidence>
<dbReference type="FunFam" id="3.40.50.12240:FF:000002">
    <property type="entry name" value="Flagellum-specific ATP synthase FliI"/>
    <property type="match status" value="1"/>
</dbReference>
<dbReference type="InterPro" id="IPR020003">
    <property type="entry name" value="ATPase_a/bsu_AS"/>
</dbReference>
<evidence type="ECO:0000256" key="3">
    <source>
        <dbReference type="ARBA" id="ARBA00022490"/>
    </source>
</evidence>
<sequence>MVTPAAAASNTWPMAETRERLATWAARAQARLRRAHAVACFGKIEQVGAMLVVARLPHCAIGDLCELLAPNTAGDPVLAEVIGFDEHRTLLAPLGPTGGVASDSQVRALGEPHCVRVGRHLLGAVLDGYGRVKRPGISPSLSSISSNDVITVRVLAAAPCATQRPPIDRHVVTGVRAVDALLTLARGQRVGLFAGPGCGKSTLLGAFARGIEADVIVLGLVGERGRELNELIERELGPQLMRRTVLVCATSDAPPMERARAAHTATAIAEGFCTGGNHVLLLIDSLTRFARAQREIGLASNEPPGRLGYPPSVYCALPRLIERAGNRAGGAVTGIYTVLTETEHADPIADEARSLLDAHIVLSRKLAERGAFPAIDIVESLSRLMPAVAGGSHRRDAERARMLLARHRELEWLIALGEYEPGHDAAADEAVARYPKLAEFIRQDLGALAPWEKTLEQLHVCVRGE</sequence>
<accession>A0A2N7VTD8</accession>
<gene>
    <name evidence="12" type="primary">fliI</name>
    <name evidence="12" type="ORF">C0Z18_10810</name>
</gene>
<feature type="domain" description="AAA+ ATPase" evidence="11">
    <location>
        <begin position="186"/>
        <end position="366"/>
    </location>
</feature>
<evidence type="ECO:0000256" key="6">
    <source>
        <dbReference type="ARBA" id="ARBA00022927"/>
    </source>
</evidence>
<dbReference type="GO" id="GO:0005524">
    <property type="term" value="F:ATP binding"/>
    <property type="evidence" value="ECO:0007669"/>
    <property type="project" value="UniProtKB-KW"/>
</dbReference>
<dbReference type="GO" id="GO:0046933">
    <property type="term" value="F:proton-transporting ATP synthase activity, rotational mechanism"/>
    <property type="evidence" value="ECO:0007669"/>
    <property type="project" value="TreeGrafter"/>
</dbReference>
<dbReference type="Gene3D" id="3.40.50.12240">
    <property type="match status" value="1"/>
</dbReference>
<dbReference type="NCBIfam" id="TIGR01026">
    <property type="entry name" value="fliI_yscN"/>
    <property type="match status" value="1"/>
</dbReference>
<comment type="subcellular location">
    <subcellularLocation>
        <location evidence="1">Cytoplasm</location>
    </subcellularLocation>
</comment>
<dbReference type="InterPro" id="IPR027417">
    <property type="entry name" value="P-loop_NTPase"/>
</dbReference>
<keyword evidence="13" id="KW-1185">Reference proteome</keyword>
<dbReference type="GO" id="GO:0030257">
    <property type="term" value="C:type III protein secretion system complex"/>
    <property type="evidence" value="ECO:0007669"/>
    <property type="project" value="InterPro"/>
</dbReference>
<name>A0A2N7VTD8_9BURK</name>
<dbReference type="PROSITE" id="PS00152">
    <property type="entry name" value="ATPASE_ALPHA_BETA"/>
    <property type="match status" value="1"/>
</dbReference>